<gene>
    <name evidence="3" type="ORF">GCM10011354_03180</name>
</gene>
<evidence type="ECO:0000313" key="4">
    <source>
        <dbReference type="Proteomes" id="UP000650511"/>
    </source>
</evidence>
<dbReference type="EMBL" id="BMHA01000001">
    <property type="protein sequence ID" value="GGI03264.1"/>
    <property type="molecule type" value="Genomic_DNA"/>
</dbReference>
<dbReference type="AlphaFoldDB" id="A0A8J3ESG7"/>
<evidence type="ECO:0008006" key="5">
    <source>
        <dbReference type="Google" id="ProtNLM"/>
    </source>
</evidence>
<dbReference type="InterPro" id="IPR027945">
    <property type="entry name" value="SseB_C"/>
</dbReference>
<dbReference type="RefSeq" id="WP_165403790.1">
    <property type="nucleotide sequence ID" value="NZ_BMHA01000001.1"/>
</dbReference>
<comment type="caution">
    <text evidence="3">The sequence shown here is derived from an EMBL/GenBank/DDBJ whole genome shotgun (WGS) entry which is preliminary data.</text>
</comment>
<dbReference type="Pfam" id="PF07179">
    <property type="entry name" value="SseB"/>
    <property type="match status" value="1"/>
</dbReference>
<protein>
    <recommendedName>
        <fullName evidence="5">SseB protein N-terminal domain-containing protein</fullName>
    </recommendedName>
</protein>
<feature type="domain" description="SseB protein N-terminal" evidence="1">
    <location>
        <begin position="7"/>
        <end position="103"/>
    </location>
</feature>
<organism evidence="3 4">
    <name type="scientific">Egicoccus halophilus</name>
    <dbReference type="NCBI Taxonomy" id="1670830"/>
    <lineage>
        <taxon>Bacteria</taxon>
        <taxon>Bacillati</taxon>
        <taxon>Actinomycetota</taxon>
        <taxon>Nitriliruptoria</taxon>
        <taxon>Egicoccales</taxon>
        <taxon>Egicoccaceae</taxon>
        <taxon>Egicoccus</taxon>
    </lineage>
</organism>
<feature type="domain" description="SseB protein C-terminal" evidence="2">
    <location>
        <begin position="124"/>
        <end position="226"/>
    </location>
</feature>
<reference evidence="3" key="2">
    <citation type="submission" date="2020-09" db="EMBL/GenBank/DDBJ databases">
        <authorList>
            <person name="Sun Q."/>
            <person name="Zhou Y."/>
        </authorList>
    </citation>
    <scope>NUCLEOTIDE SEQUENCE</scope>
    <source>
        <strain evidence="3">CGMCC 1.14988</strain>
    </source>
</reference>
<name>A0A8J3ESG7_9ACTN</name>
<evidence type="ECO:0000259" key="1">
    <source>
        <dbReference type="Pfam" id="PF07179"/>
    </source>
</evidence>
<evidence type="ECO:0000259" key="2">
    <source>
        <dbReference type="Pfam" id="PF14581"/>
    </source>
</evidence>
<accession>A0A8J3ESG7</accession>
<keyword evidence="4" id="KW-1185">Reference proteome</keyword>
<dbReference type="Pfam" id="PF14581">
    <property type="entry name" value="SseB_C"/>
    <property type="match status" value="1"/>
</dbReference>
<sequence length="235" mass="24073">MTTPRQLEDAIRATAGGDAEALAVLAGALLDAHLVVPVRDDGQGGASLVTLQRDGAPYVPAWTRPELAAAAVPPGQPTTRVPVRTLVEAWNPQVALALNPGAQPAGWLDGSGVVALGDDRRVPVPADTAVRVGEPADEPVDFLAAVARALAHDPLVVRAHRAQVHFGASGEVPHLLLALVVDGDQDLADARAAALAGSLPDGHDGPVDVIGLSATAPREPLAEEVLGLPPFHVRP</sequence>
<dbReference type="Proteomes" id="UP000650511">
    <property type="component" value="Unassembled WGS sequence"/>
</dbReference>
<proteinExistence type="predicted"/>
<dbReference type="InterPro" id="IPR009839">
    <property type="entry name" value="SseB_N"/>
</dbReference>
<reference evidence="3" key="1">
    <citation type="journal article" date="2014" name="Int. J. Syst. Evol. Microbiol.">
        <title>Complete genome sequence of Corynebacterium casei LMG S-19264T (=DSM 44701T), isolated from a smear-ripened cheese.</title>
        <authorList>
            <consortium name="US DOE Joint Genome Institute (JGI-PGF)"/>
            <person name="Walter F."/>
            <person name="Albersmeier A."/>
            <person name="Kalinowski J."/>
            <person name="Ruckert C."/>
        </authorList>
    </citation>
    <scope>NUCLEOTIDE SEQUENCE</scope>
    <source>
        <strain evidence="3">CGMCC 1.14988</strain>
    </source>
</reference>
<evidence type="ECO:0000313" key="3">
    <source>
        <dbReference type="EMBL" id="GGI03264.1"/>
    </source>
</evidence>